<dbReference type="InterPro" id="IPR014001">
    <property type="entry name" value="Helicase_ATP-bd"/>
</dbReference>
<reference evidence="5 6" key="1">
    <citation type="submission" date="2019-11" db="EMBL/GenBank/DDBJ databases">
        <title>FDA dAtabase for Regulatory Grade micrObial Sequences (FDA-ARGOS): Supporting development and validation of Infectious Disease Dx tests.</title>
        <authorList>
            <person name="Kerrigan L."/>
            <person name="Long C."/>
            <person name="Tallon L."/>
            <person name="Sadzewicz L."/>
            <person name="Vavikolanu K."/>
            <person name="Mehta A."/>
            <person name="Aluvathingal J."/>
            <person name="Nadendla S."/>
            <person name="Yan Y."/>
            <person name="Sichtig H."/>
        </authorList>
    </citation>
    <scope>NUCLEOTIDE SEQUENCE [LARGE SCALE GENOMIC DNA]</scope>
    <source>
        <strain evidence="5 6">FDAARGOS_674</strain>
    </source>
</reference>
<evidence type="ECO:0000313" key="5">
    <source>
        <dbReference type="EMBL" id="QGS35158.1"/>
    </source>
</evidence>
<feature type="domain" description="Helicase ATP-binding" evidence="3">
    <location>
        <begin position="557"/>
        <end position="752"/>
    </location>
</feature>
<dbReference type="RefSeq" id="WP_155869973.1">
    <property type="nucleotide sequence ID" value="NZ_CP046322.1"/>
</dbReference>
<feature type="compositionally biased region" description="Basic and acidic residues" evidence="2">
    <location>
        <begin position="1052"/>
        <end position="1073"/>
    </location>
</feature>
<evidence type="ECO:0000256" key="2">
    <source>
        <dbReference type="SAM" id="MobiDB-lite"/>
    </source>
</evidence>
<keyword evidence="5" id="KW-0067">ATP-binding</keyword>
<keyword evidence="5" id="KW-0347">Helicase</keyword>
<evidence type="ECO:0000259" key="3">
    <source>
        <dbReference type="PROSITE" id="PS51192"/>
    </source>
</evidence>
<dbReference type="InterPro" id="IPR022138">
    <property type="entry name" value="DUF3670"/>
</dbReference>
<organism evidence="5 6">
    <name type="scientific">Corynebacterium xerosis</name>
    <dbReference type="NCBI Taxonomy" id="1725"/>
    <lineage>
        <taxon>Bacteria</taxon>
        <taxon>Bacillati</taxon>
        <taxon>Actinomycetota</taxon>
        <taxon>Actinomycetes</taxon>
        <taxon>Mycobacteriales</taxon>
        <taxon>Corynebacteriaceae</taxon>
        <taxon>Corynebacterium</taxon>
    </lineage>
</organism>
<evidence type="ECO:0000259" key="4">
    <source>
        <dbReference type="PROSITE" id="PS51194"/>
    </source>
</evidence>
<dbReference type="SMART" id="SM00490">
    <property type="entry name" value="HELICc"/>
    <property type="match status" value="1"/>
</dbReference>
<protein>
    <submittedName>
        <fullName evidence="5">ATP-dependent helicase</fullName>
    </submittedName>
</protein>
<evidence type="ECO:0000313" key="6">
    <source>
        <dbReference type="Proteomes" id="UP000426857"/>
    </source>
</evidence>
<dbReference type="SMART" id="SM00487">
    <property type="entry name" value="DEXDc"/>
    <property type="match status" value="1"/>
</dbReference>
<keyword evidence="1" id="KW-0378">Hydrolase</keyword>
<evidence type="ECO:0000256" key="1">
    <source>
        <dbReference type="ARBA" id="ARBA00022801"/>
    </source>
</evidence>
<dbReference type="Gene3D" id="3.40.50.10810">
    <property type="entry name" value="Tandem AAA-ATPase domain"/>
    <property type="match status" value="1"/>
</dbReference>
<dbReference type="PANTHER" id="PTHR45629">
    <property type="entry name" value="SNF2/RAD54 FAMILY MEMBER"/>
    <property type="match status" value="1"/>
</dbReference>
<dbReference type="PANTHER" id="PTHR45629:SF7">
    <property type="entry name" value="DNA EXCISION REPAIR PROTEIN ERCC-6-RELATED"/>
    <property type="match status" value="1"/>
</dbReference>
<dbReference type="KEGG" id="cxe:FOB82_09605"/>
<dbReference type="InterPro" id="IPR001650">
    <property type="entry name" value="Helicase_C-like"/>
</dbReference>
<accession>A0A6B8TGI2</accession>
<dbReference type="PROSITE" id="PS51192">
    <property type="entry name" value="HELICASE_ATP_BIND_1"/>
    <property type="match status" value="1"/>
</dbReference>
<dbReference type="InterPro" id="IPR050496">
    <property type="entry name" value="SNF2_RAD54_helicase_repair"/>
</dbReference>
<dbReference type="Pfam" id="PF12419">
    <property type="entry name" value="DUF3670"/>
    <property type="match status" value="1"/>
</dbReference>
<dbReference type="Pfam" id="PF00176">
    <property type="entry name" value="SNF2-rel_dom"/>
    <property type="match status" value="1"/>
</dbReference>
<keyword evidence="5" id="KW-0547">Nucleotide-binding</keyword>
<feature type="region of interest" description="Disordered" evidence="2">
    <location>
        <begin position="1052"/>
        <end position="1138"/>
    </location>
</feature>
<dbReference type="InterPro" id="IPR038718">
    <property type="entry name" value="SNF2-like_sf"/>
</dbReference>
<feature type="domain" description="Helicase C-terminal" evidence="4">
    <location>
        <begin position="882"/>
        <end position="1035"/>
    </location>
</feature>
<sequence length="1138" mass="123808">MSSATHVLHGLWILDSGLHLWLERVDGHRVLAGLDDGARAALPGAAAAVLASVPRGRPEVELRTPKGRKVRHVLPTWTFVPERAVTVLESLRGDADDRAIAPDLRFLIRVQESMERWARSGRALVAVTWEEGRWWPQWRLPDGLKESSWRAQVAQRTPPVLVVNGGKGMLDDLIGRLFHWTVNALLADLPEPPKGRQAFVRSLLDSEPLRRASADAAADLAQWRASATGEDVRLLLVVEEPEDFEDPEPSRVIDIVRNRGGAGGADGAGGAPGDDGLAWPLRMHYRIGVDAPERLDPAMCRGSVLTQLRPQLELAQKVFPPFRDAASAGEGLDLLLTPDQVVALVADGVEKLREAGIAVMLPRAWMTAQPALRLEVSPRDDQPTGSVRGATEARVGFDQLVDYKWKLTLGDEELSDDEVRRLSESGSGLVRLRDSWVAADPEATRKALKFLEEQTKAGEATGKGSAALSEIHFADGAVAQAPVPVDVDARGWARAVFDDDADGKRATDEGSGGKNATGGGGAPGDAAAGFHGPRVPVPDGFAGELREYQRRGLDWLAWMSSAGFGVILADDMGLGKTIQILALLLHEKNGRLAAETDGERAAREELDAALEAGGDSVRALDGVVKRYPTLLIAPMSVVSNWAAEAAKFTPDLKVKVLHGANRPRGEELKRVAEGADLVVTTYGVVARDPGEWGAVQWDHVILDEAQAVKNPNTAASRAVRSLPARQRIALTGTPVENNLGELRAIMDFCNRNMLGSARSFRSRFAAPIERDGNVERAAELRQITAPFILRRMKSDPGILDDLPEKDENIALVPLTAEQALLYKGWVDELEREVDAAKGMTRRALVLQGITKLKQICNHPAHFQSDGSPLLNKGRHRSGKVAELERIVDAAVLDGERVLVFTQYTAFGSMLQPWLADRLGVDVPFLHGGISRAARQRMVTEFDAPDGPPVMVLSLKAGGTGLNLTAANHVVHVDRWWNPAVEDQATDRAYRIGQRRDVQVHKLVAKGTIEERIDQVIAGKVDLARAVMPTGEAWLTEMGLDELHRLWKLDDERSRRAREASDAGHTVEDEWARDSRKRKSGVGDSVEGENGRHESGPDQLADVIAFGERRGADGDAGSGTEKRGRRAPGMKQEDDDGQR</sequence>
<dbReference type="CDD" id="cd18793">
    <property type="entry name" value="SF2_C_SNF"/>
    <property type="match status" value="1"/>
</dbReference>
<feature type="compositionally biased region" description="Gly residues" evidence="2">
    <location>
        <begin position="510"/>
        <end position="523"/>
    </location>
</feature>
<dbReference type="AlphaFoldDB" id="A0A6B8TGI2"/>
<gene>
    <name evidence="5" type="ORF">FOB82_09605</name>
</gene>
<dbReference type="PROSITE" id="PS51194">
    <property type="entry name" value="HELICASE_CTER"/>
    <property type="match status" value="1"/>
</dbReference>
<dbReference type="SUPFAM" id="SSF52540">
    <property type="entry name" value="P-loop containing nucleoside triphosphate hydrolases"/>
    <property type="match status" value="2"/>
</dbReference>
<dbReference type="CDD" id="cd18012">
    <property type="entry name" value="DEXQc_arch_SWI2_SNF2"/>
    <property type="match status" value="1"/>
</dbReference>
<feature type="region of interest" description="Disordered" evidence="2">
    <location>
        <begin position="501"/>
        <end position="533"/>
    </location>
</feature>
<dbReference type="EMBL" id="CP046322">
    <property type="protein sequence ID" value="QGS35158.1"/>
    <property type="molecule type" value="Genomic_DNA"/>
</dbReference>
<proteinExistence type="predicted"/>
<dbReference type="GO" id="GO:0005524">
    <property type="term" value="F:ATP binding"/>
    <property type="evidence" value="ECO:0007669"/>
    <property type="project" value="InterPro"/>
</dbReference>
<dbReference type="InterPro" id="IPR027417">
    <property type="entry name" value="P-loop_NTPase"/>
</dbReference>
<name>A0A6B8TGI2_9CORY</name>
<dbReference type="GO" id="GO:0016787">
    <property type="term" value="F:hydrolase activity"/>
    <property type="evidence" value="ECO:0007669"/>
    <property type="project" value="UniProtKB-KW"/>
</dbReference>
<dbReference type="Proteomes" id="UP000426857">
    <property type="component" value="Chromosome"/>
</dbReference>
<dbReference type="InterPro" id="IPR049730">
    <property type="entry name" value="SNF2/RAD54-like_C"/>
</dbReference>
<dbReference type="InterPro" id="IPR000330">
    <property type="entry name" value="SNF2_N"/>
</dbReference>
<dbReference type="Gene3D" id="3.40.50.300">
    <property type="entry name" value="P-loop containing nucleotide triphosphate hydrolases"/>
    <property type="match status" value="1"/>
</dbReference>
<dbReference type="GO" id="GO:0015616">
    <property type="term" value="F:DNA translocase activity"/>
    <property type="evidence" value="ECO:0007669"/>
    <property type="project" value="TreeGrafter"/>
</dbReference>
<dbReference type="Pfam" id="PF00271">
    <property type="entry name" value="Helicase_C"/>
    <property type="match status" value="1"/>
</dbReference>
<dbReference type="GO" id="GO:0004386">
    <property type="term" value="F:helicase activity"/>
    <property type="evidence" value="ECO:0007669"/>
    <property type="project" value="UniProtKB-KW"/>
</dbReference>